<proteinExistence type="predicted"/>
<comment type="caution">
    <text evidence="1">The sequence shown here is derived from an EMBL/GenBank/DDBJ whole genome shotgun (WGS) entry which is preliminary data.</text>
</comment>
<accession>A0A9X1PIE0</accession>
<dbReference type="Proteomes" id="UP001139000">
    <property type="component" value="Unassembled WGS sequence"/>
</dbReference>
<keyword evidence="2" id="KW-1185">Reference proteome</keyword>
<dbReference type="EMBL" id="JAJTTC010000001">
    <property type="protein sequence ID" value="MCF0059916.1"/>
    <property type="molecule type" value="Genomic_DNA"/>
</dbReference>
<dbReference type="RefSeq" id="WP_234652189.1">
    <property type="nucleotide sequence ID" value="NZ_CP094997.1"/>
</dbReference>
<evidence type="ECO:0000313" key="2">
    <source>
        <dbReference type="Proteomes" id="UP001139000"/>
    </source>
</evidence>
<dbReference type="AlphaFoldDB" id="A0A9X1PIE0"/>
<protein>
    <submittedName>
        <fullName evidence="1">Uncharacterized protein</fullName>
    </submittedName>
</protein>
<organism evidence="1 2">
    <name type="scientific">Dyadobacter chenwenxiniae</name>
    <dbReference type="NCBI Taxonomy" id="2906456"/>
    <lineage>
        <taxon>Bacteria</taxon>
        <taxon>Pseudomonadati</taxon>
        <taxon>Bacteroidota</taxon>
        <taxon>Cytophagia</taxon>
        <taxon>Cytophagales</taxon>
        <taxon>Spirosomataceae</taxon>
        <taxon>Dyadobacter</taxon>
    </lineage>
</organism>
<gene>
    <name evidence="1" type="ORF">LXM26_00315</name>
</gene>
<reference evidence="1" key="1">
    <citation type="submission" date="2021-12" db="EMBL/GenBank/DDBJ databases">
        <title>Novel species in genus Dyadobacter.</title>
        <authorList>
            <person name="Ma C."/>
        </authorList>
    </citation>
    <scope>NUCLEOTIDE SEQUENCE</scope>
    <source>
        <strain evidence="1">LJ419</strain>
    </source>
</reference>
<name>A0A9X1PIE0_9BACT</name>
<sequence>MSKPTLPQIRAIVREAIKSKNPIAASIQIHNLLDDQGDDPVTAKEILAAECPDVDQNSTAGFKMIMAMELYAEKRRQSKCREVCLVKYQMFSK</sequence>
<evidence type="ECO:0000313" key="1">
    <source>
        <dbReference type="EMBL" id="MCF0059916.1"/>
    </source>
</evidence>